<evidence type="ECO:0008006" key="3">
    <source>
        <dbReference type="Google" id="ProtNLM"/>
    </source>
</evidence>
<dbReference type="AlphaFoldDB" id="A0A6A4HKD2"/>
<dbReference type="Proteomes" id="UP000799118">
    <property type="component" value="Unassembled WGS sequence"/>
</dbReference>
<reference evidence="1" key="1">
    <citation type="journal article" date="2019" name="Environ. Microbiol.">
        <title>Fungal ecological strategies reflected in gene transcription - a case study of two litter decomposers.</title>
        <authorList>
            <person name="Barbi F."/>
            <person name="Kohler A."/>
            <person name="Barry K."/>
            <person name="Baskaran P."/>
            <person name="Daum C."/>
            <person name="Fauchery L."/>
            <person name="Ihrmark K."/>
            <person name="Kuo A."/>
            <person name="LaButti K."/>
            <person name="Lipzen A."/>
            <person name="Morin E."/>
            <person name="Grigoriev I.V."/>
            <person name="Henrissat B."/>
            <person name="Lindahl B."/>
            <person name="Martin F."/>
        </authorList>
    </citation>
    <scope>NUCLEOTIDE SEQUENCE</scope>
    <source>
        <strain evidence="1">JB14</strain>
    </source>
</reference>
<feature type="non-terminal residue" evidence="1">
    <location>
        <position position="1"/>
    </location>
</feature>
<feature type="non-terminal residue" evidence="1">
    <location>
        <position position="52"/>
    </location>
</feature>
<proteinExistence type="predicted"/>
<organism evidence="1 2">
    <name type="scientific">Gymnopus androsaceus JB14</name>
    <dbReference type="NCBI Taxonomy" id="1447944"/>
    <lineage>
        <taxon>Eukaryota</taxon>
        <taxon>Fungi</taxon>
        <taxon>Dikarya</taxon>
        <taxon>Basidiomycota</taxon>
        <taxon>Agaricomycotina</taxon>
        <taxon>Agaricomycetes</taxon>
        <taxon>Agaricomycetidae</taxon>
        <taxon>Agaricales</taxon>
        <taxon>Marasmiineae</taxon>
        <taxon>Omphalotaceae</taxon>
        <taxon>Gymnopus</taxon>
    </lineage>
</organism>
<sequence>LLIITCDNATSNNAMVVELENVLPNFRGQEDWTRCFAHDINLAAKSLLKLFD</sequence>
<dbReference type="OrthoDB" id="2748837at2759"/>
<name>A0A6A4HKD2_9AGAR</name>
<evidence type="ECO:0000313" key="2">
    <source>
        <dbReference type="Proteomes" id="UP000799118"/>
    </source>
</evidence>
<keyword evidence="2" id="KW-1185">Reference proteome</keyword>
<evidence type="ECO:0000313" key="1">
    <source>
        <dbReference type="EMBL" id="KAE9397325.1"/>
    </source>
</evidence>
<protein>
    <recommendedName>
        <fullName evidence="3">DUF659 domain-containing protein</fullName>
    </recommendedName>
</protein>
<gene>
    <name evidence="1" type="ORF">BT96DRAFT_772237</name>
</gene>
<dbReference type="EMBL" id="ML769499">
    <property type="protein sequence ID" value="KAE9397325.1"/>
    <property type="molecule type" value="Genomic_DNA"/>
</dbReference>
<accession>A0A6A4HKD2</accession>